<gene>
    <name evidence="1" type="ORF">FPZ49_17645</name>
</gene>
<organism evidence="1 2">
    <name type="scientific">Paenibacillus cremeus</name>
    <dbReference type="NCBI Taxonomy" id="2163881"/>
    <lineage>
        <taxon>Bacteria</taxon>
        <taxon>Bacillati</taxon>
        <taxon>Bacillota</taxon>
        <taxon>Bacilli</taxon>
        <taxon>Bacillales</taxon>
        <taxon>Paenibacillaceae</taxon>
        <taxon>Paenibacillus</taxon>
    </lineage>
</organism>
<keyword evidence="2" id="KW-1185">Reference proteome</keyword>
<name>A0A559K942_9BACL</name>
<accession>A0A559K942</accession>
<dbReference type="Proteomes" id="UP000317036">
    <property type="component" value="Unassembled WGS sequence"/>
</dbReference>
<proteinExistence type="predicted"/>
<evidence type="ECO:0000313" key="1">
    <source>
        <dbReference type="EMBL" id="TVY08648.1"/>
    </source>
</evidence>
<comment type="caution">
    <text evidence="1">The sequence shown here is derived from an EMBL/GenBank/DDBJ whole genome shotgun (WGS) entry which is preliminary data.</text>
</comment>
<reference evidence="1 2" key="1">
    <citation type="submission" date="2019-07" db="EMBL/GenBank/DDBJ databases">
        <authorList>
            <person name="Kim J."/>
        </authorList>
    </citation>
    <scope>NUCLEOTIDE SEQUENCE [LARGE SCALE GENOMIC DNA]</scope>
    <source>
        <strain evidence="1 2">JC52</strain>
    </source>
</reference>
<sequence length="93" mass="10412">MRDTRWHRWAACIDRIDHFDGGAAVVGDNSRSVAANKEAAAAFVSAFAGGWKLFKEHSGVTPGEYRKMLKVRSSCKSNSFLTVIYVRDRQYGK</sequence>
<dbReference type="RefSeq" id="WP_144849308.1">
    <property type="nucleotide sequence ID" value="NZ_VNJI01000021.1"/>
</dbReference>
<dbReference type="AlphaFoldDB" id="A0A559K942"/>
<dbReference type="EMBL" id="VNJI01000021">
    <property type="protein sequence ID" value="TVY08648.1"/>
    <property type="molecule type" value="Genomic_DNA"/>
</dbReference>
<protein>
    <submittedName>
        <fullName evidence="1">Uncharacterized protein</fullName>
    </submittedName>
</protein>
<evidence type="ECO:0000313" key="2">
    <source>
        <dbReference type="Proteomes" id="UP000317036"/>
    </source>
</evidence>